<proteinExistence type="predicted"/>
<accession>A0AAV5PAB6</accession>
<evidence type="ECO:0000313" key="3">
    <source>
        <dbReference type="Proteomes" id="UP001165168"/>
    </source>
</evidence>
<dbReference type="EMBL" id="BSTG01000003">
    <property type="protein sequence ID" value="GLY58230.1"/>
    <property type="molecule type" value="Genomic_DNA"/>
</dbReference>
<dbReference type="Proteomes" id="UP001165168">
    <property type="component" value="Unassembled WGS sequence"/>
</dbReference>
<gene>
    <name evidence="2" type="ORF">Ccel01_28320</name>
</gene>
<organism evidence="2 3">
    <name type="scientific">Cellulosimicrobium cellulans</name>
    <name type="common">Arthrobacter luteus</name>
    <dbReference type="NCBI Taxonomy" id="1710"/>
    <lineage>
        <taxon>Bacteria</taxon>
        <taxon>Bacillati</taxon>
        <taxon>Actinomycetota</taxon>
        <taxon>Actinomycetes</taxon>
        <taxon>Micrococcales</taxon>
        <taxon>Promicromonosporaceae</taxon>
        <taxon>Cellulosimicrobium</taxon>
    </lineage>
</organism>
<feature type="region of interest" description="Disordered" evidence="1">
    <location>
        <begin position="107"/>
        <end position="140"/>
    </location>
</feature>
<sequence length="170" mass="18738">MDLAREDLEIDAVERTSPGEDLDDALHLQERLGRVCGDHAVNLANLLTSVNHKVDVFCHCYHSVTDKSVRALVAGWERSRRSRGATGCCGGDSVRQALYEQGCRRCDVRSGTRGSSWGGRRPDRRPTVGPPHLSTTSMSPWEGTVGYLLAIVKQKPMTRPPGTDDRREAP</sequence>
<reference evidence="2" key="1">
    <citation type="submission" date="2023-03" db="EMBL/GenBank/DDBJ databases">
        <title>Cellulosimicrobium cellulans NBRC 103059.</title>
        <authorList>
            <person name="Ichikawa N."/>
            <person name="Sato H."/>
            <person name="Tonouchi N."/>
        </authorList>
    </citation>
    <scope>NUCLEOTIDE SEQUENCE</scope>
    <source>
        <strain evidence="2">NBRC 103059</strain>
    </source>
</reference>
<dbReference type="AlphaFoldDB" id="A0AAV5PAB6"/>
<name>A0AAV5PAB6_CELCE</name>
<protein>
    <submittedName>
        <fullName evidence="2">Uncharacterized protein</fullName>
    </submittedName>
</protein>
<evidence type="ECO:0000256" key="1">
    <source>
        <dbReference type="SAM" id="MobiDB-lite"/>
    </source>
</evidence>
<comment type="caution">
    <text evidence="2">The sequence shown here is derived from an EMBL/GenBank/DDBJ whole genome shotgun (WGS) entry which is preliminary data.</text>
</comment>
<evidence type="ECO:0000313" key="2">
    <source>
        <dbReference type="EMBL" id="GLY58230.1"/>
    </source>
</evidence>